<evidence type="ECO:0000256" key="1">
    <source>
        <dbReference type="SAM" id="MobiDB-lite"/>
    </source>
</evidence>
<feature type="non-terminal residue" evidence="2">
    <location>
        <position position="1"/>
    </location>
</feature>
<reference evidence="2 3" key="1">
    <citation type="submission" date="2021-06" db="EMBL/GenBank/DDBJ databases">
        <title>A haploid diamondback moth (Plutella xylostella L.) genome assembly resolves 31 chromosomes and identifies a diamide resistance mutation.</title>
        <authorList>
            <person name="Ward C.M."/>
            <person name="Perry K.D."/>
            <person name="Baker G."/>
            <person name="Powis K."/>
            <person name="Heckel D.G."/>
            <person name="Baxter S.W."/>
        </authorList>
    </citation>
    <scope>NUCLEOTIDE SEQUENCE [LARGE SCALE GENOMIC DNA]</scope>
    <source>
        <strain evidence="2 3">LV</strain>
        <tissue evidence="2">Single pupa</tissue>
    </source>
</reference>
<protein>
    <submittedName>
        <fullName evidence="2">Uncharacterized protein</fullName>
    </submittedName>
</protein>
<gene>
    <name evidence="2" type="ORF">JYU34_003025</name>
</gene>
<evidence type="ECO:0000313" key="3">
    <source>
        <dbReference type="Proteomes" id="UP000823941"/>
    </source>
</evidence>
<dbReference type="Proteomes" id="UP000823941">
    <property type="component" value="Chromosome 5"/>
</dbReference>
<sequence>AITSVALPTRRHCNVLRLSRGMACAPWSTRRTPHTPHKPDTPHARGGRGSCPRSSQC</sequence>
<feature type="non-terminal residue" evidence="2">
    <location>
        <position position="57"/>
    </location>
</feature>
<evidence type="ECO:0000313" key="2">
    <source>
        <dbReference type="EMBL" id="KAG7310272.1"/>
    </source>
</evidence>
<proteinExistence type="predicted"/>
<organism evidence="2 3">
    <name type="scientific">Plutella xylostella</name>
    <name type="common">Diamondback moth</name>
    <name type="synonym">Plutella maculipennis</name>
    <dbReference type="NCBI Taxonomy" id="51655"/>
    <lineage>
        <taxon>Eukaryota</taxon>
        <taxon>Metazoa</taxon>
        <taxon>Ecdysozoa</taxon>
        <taxon>Arthropoda</taxon>
        <taxon>Hexapoda</taxon>
        <taxon>Insecta</taxon>
        <taxon>Pterygota</taxon>
        <taxon>Neoptera</taxon>
        <taxon>Endopterygota</taxon>
        <taxon>Lepidoptera</taxon>
        <taxon>Glossata</taxon>
        <taxon>Ditrysia</taxon>
        <taxon>Yponomeutoidea</taxon>
        <taxon>Plutellidae</taxon>
        <taxon>Plutella</taxon>
    </lineage>
</organism>
<name>A0ABQ7QZ18_PLUXY</name>
<comment type="caution">
    <text evidence="2">The sequence shown here is derived from an EMBL/GenBank/DDBJ whole genome shotgun (WGS) entry which is preliminary data.</text>
</comment>
<feature type="region of interest" description="Disordered" evidence="1">
    <location>
        <begin position="26"/>
        <end position="57"/>
    </location>
</feature>
<keyword evidence="3" id="KW-1185">Reference proteome</keyword>
<dbReference type="EMBL" id="JAHIBW010000005">
    <property type="protein sequence ID" value="KAG7310272.1"/>
    <property type="molecule type" value="Genomic_DNA"/>
</dbReference>
<accession>A0ABQ7QZ18</accession>